<evidence type="ECO:0000256" key="1">
    <source>
        <dbReference type="SAM" id="Coils"/>
    </source>
</evidence>
<evidence type="ECO:0000256" key="2">
    <source>
        <dbReference type="SAM" id="MobiDB-lite"/>
    </source>
</evidence>
<organism evidence="3">
    <name type="scientific">Tanacetum cinerariifolium</name>
    <name type="common">Dalmatian daisy</name>
    <name type="synonym">Chrysanthemum cinerariifolium</name>
    <dbReference type="NCBI Taxonomy" id="118510"/>
    <lineage>
        <taxon>Eukaryota</taxon>
        <taxon>Viridiplantae</taxon>
        <taxon>Streptophyta</taxon>
        <taxon>Embryophyta</taxon>
        <taxon>Tracheophyta</taxon>
        <taxon>Spermatophyta</taxon>
        <taxon>Magnoliopsida</taxon>
        <taxon>eudicotyledons</taxon>
        <taxon>Gunneridae</taxon>
        <taxon>Pentapetalae</taxon>
        <taxon>asterids</taxon>
        <taxon>campanulids</taxon>
        <taxon>Asterales</taxon>
        <taxon>Asteraceae</taxon>
        <taxon>Asteroideae</taxon>
        <taxon>Anthemideae</taxon>
        <taxon>Anthemidinae</taxon>
        <taxon>Tanacetum</taxon>
    </lineage>
</organism>
<feature type="compositionally biased region" description="Basic residues" evidence="2">
    <location>
        <begin position="576"/>
        <end position="587"/>
    </location>
</feature>
<proteinExistence type="predicted"/>
<feature type="compositionally biased region" description="Polar residues" evidence="2">
    <location>
        <begin position="593"/>
        <end position="603"/>
    </location>
</feature>
<dbReference type="EMBL" id="BKCJ010027076">
    <property type="protein sequence ID" value="GEV55905.1"/>
    <property type="molecule type" value="Genomic_DNA"/>
</dbReference>
<comment type="caution">
    <text evidence="3">The sequence shown here is derived from an EMBL/GenBank/DDBJ whole genome shotgun (WGS) entry which is preliminary data.</text>
</comment>
<reference evidence="3" key="1">
    <citation type="journal article" date="2019" name="Sci. Rep.">
        <title>Draft genome of Tanacetum cinerariifolium, the natural source of mosquito coil.</title>
        <authorList>
            <person name="Yamashiro T."/>
            <person name="Shiraishi A."/>
            <person name="Satake H."/>
            <person name="Nakayama K."/>
        </authorList>
    </citation>
    <scope>NUCLEOTIDE SEQUENCE</scope>
</reference>
<keyword evidence="1" id="KW-0175">Coiled coil</keyword>
<feature type="region of interest" description="Disordered" evidence="2">
    <location>
        <begin position="565"/>
        <end position="620"/>
    </location>
</feature>
<sequence length="960" mass="109673">MGLKSCKIESKNAGENIDNELKESTEVNESFDTPLVKKLVSDDKLEKKTLVHTNAKIEFVKAKQQEKSVRKPVKYAEMYRSQDFKEFNGGYVTFGGGGNGGRITEGSEGFHQIMDFLNTGYLKYALIENLTIYVSLLQQFWKTAAANTIDTRELQITATIDRKVKLVSEASIRRHLNLEDSDGISTLPNTEILEQLALIKASKGYTRVDIPLFLTMLVQGSILQGYQTRQETKVPQPSSPTHTHVADEAASTGLDIRHGGATTTVTSLDTGQGSGNIDKTPSMPYDLPLPRVNILGSDEGSMTLQELTDICTAKESVTTAGASMPISTAGMIDKGKGIMEESKSVQTKIKRQQEQERLGLEAAMRLQEQARVEADEELTQKLQAEERDKYSEVDQAKMLVDLINQRKKYFAAKRVKERRKKPMKQAQQRTYMSNNIKHIGSYTLKQLKKLSFDELKELFEATMRSINDFVPMEGKDDKTVPKLAEAKSLKRDAEELKHEGSKKKKTSDASGSAQEQPVEKEYPLSKGILTQMLYAKLMVEKDSEMYRESIRKIFMQATAKAKNINNEAQIHAKVDGKKKKQKPRKSKNKDTQETQPSDPTYESLNKEHVPTQSNDPPFLRVHTLRSGEDSLKLKELMELCTKLSDRVLNLETTKTAQAKKISSLKRRFKRLEKKKKSRTHGLKRLYKVVLSARVESSAEEQIDETVEDQGRFDDQDMFDTWVLDDEEVVVEKAVVVKEVYVAQDQVSDAITTVTKELTVDDITLAKALKALKSLKHKIRGIVIRDHKEPSETTTIPTYIVDNTRPKEFLEKRRKFFAAKRDEEKRNRPLTKAHKRSLMCIYLKNMDGWKPRTLKNKSFAEIKELFDKAMTRINNFVDFRTKLVKESSKKAEESSSKRARDELEQKNTTYYLLVEKMYPLIKYTLTQVWNDVRLQVDYEVEMAYDLLRLVRRQLREGYVPK</sequence>
<accession>A0A699GSU0</accession>
<feature type="coiled-coil region" evidence="1">
    <location>
        <begin position="633"/>
        <end position="674"/>
    </location>
</feature>
<feature type="compositionally biased region" description="Basic and acidic residues" evidence="2">
    <location>
        <begin position="473"/>
        <end position="499"/>
    </location>
</feature>
<name>A0A699GSU0_TANCI</name>
<dbReference type="AlphaFoldDB" id="A0A699GSU0"/>
<protein>
    <submittedName>
        <fullName evidence="3">Uncharacterized protein</fullName>
    </submittedName>
</protein>
<feature type="compositionally biased region" description="Polar residues" evidence="2">
    <location>
        <begin position="261"/>
        <end position="279"/>
    </location>
</feature>
<gene>
    <name evidence="3" type="ORF">Tci_127882</name>
</gene>
<feature type="region of interest" description="Disordered" evidence="2">
    <location>
        <begin position="259"/>
        <end position="284"/>
    </location>
</feature>
<feature type="region of interest" description="Disordered" evidence="2">
    <location>
        <begin position="471"/>
        <end position="519"/>
    </location>
</feature>
<evidence type="ECO:0000313" key="3">
    <source>
        <dbReference type="EMBL" id="GEV55905.1"/>
    </source>
</evidence>